<proteinExistence type="predicted"/>
<sequence length="64" mass="7399">MANCHSCLFCFVSFHKSFSLKHKCSSAWARYEMCNIEYGRRMNMGILSGNPQDEPMHYGEVFGL</sequence>
<dbReference type="AlphaFoldDB" id="A0ABD3ZT57"/>
<gene>
    <name evidence="1" type="ORF">B4067_3918</name>
</gene>
<dbReference type="Proteomes" id="UP000031970">
    <property type="component" value="Unassembled WGS sequence"/>
</dbReference>
<name>A0ABD3ZT57_BACIU</name>
<organism evidence="1 2">
    <name type="scientific">Bacillus subtilis subsp. subtilis</name>
    <dbReference type="NCBI Taxonomy" id="135461"/>
    <lineage>
        <taxon>Bacteria</taxon>
        <taxon>Bacillati</taxon>
        <taxon>Bacillota</taxon>
        <taxon>Bacilli</taxon>
        <taxon>Bacillales</taxon>
        <taxon>Bacillaceae</taxon>
        <taxon>Bacillus</taxon>
    </lineage>
</organism>
<evidence type="ECO:0000313" key="1">
    <source>
        <dbReference type="EMBL" id="KIL31418.1"/>
    </source>
</evidence>
<comment type="caution">
    <text evidence="1">The sequence shown here is derived from an EMBL/GenBank/DDBJ whole genome shotgun (WGS) entry which is preliminary data.</text>
</comment>
<accession>A0ABD3ZT57</accession>
<dbReference type="EMBL" id="JSXS01000060">
    <property type="protein sequence ID" value="KIL31418.1"/>
    <property type="molecule type" value="Genomic_DNA"/>
</dbReference>
<reference evidence="1 2" key="1">
    <citation type="submission" date="2014-11" db="EMBL/GenBank/DDBJ databases">
        <title>Draft Genome Sequences of Nine Bacillus subtilis Strains that Form Spores with High Heat-Resistance.</title>
        <authorList>
            <person name="Krawcyk A.O."/>
            <person name="Berendsen E.M."/>
            <person name="de Jong A."/>
            <person name="Holsappel S."/>
            <person name="Eijlander R.T."/>
            <person name="Wells-Bennik M."/>
            <person name="Kuipers O.P."/>
        </authorList>
    </citation>
    <scope>NUCLEOTIDE SEQUENCE [LARGE SCALE GENOMIC DNA]</scope>
    <source>
        <strain evidence="1 2">B4067</strain>
    </source>
</reference>
<evidence type="ECO:0000313" key="2">
    <source>
        <dbReference type="Proteomes" id="UP000031970"/>
    </source>
</evidence>
<protein>
    <submittedName>
        <fullName evidence="1">Uncharacterized protein</fullName>
    </submittedName>
</protein>